<dbReference type="InParanoid" id="A0A2J6TSQ1"/>
<dbReference type="InterPro" id="IPR045090">
    <property type="entry name" value="Pept_M3A_M3B"/>
</dbReference>
<accession>A0A2J6TSQ1</accession>
<reference evidence="1 2" key="1">
    <citation type="submission" date="2016-04" db="EMBL/GenBank/DDBJ databases">
        <title>A degradative enzymes factory behind the ericoid mycorrhizal symbiosis.</title>
        <authorList>
            <consortium name="DOE Joint Genome Institute"/>
            <person name="Martino E."/>
            <person name="Morin E."/>
            <person name="Grelet G."/>
            <person name="Kuo A."/>
            <person name="Kohler A."/>
            <person name="Daghino S."/>
            <person name="Barry K."/>
            <person name="Choi C."/>
            <person name="Cichocki N."/>
            <person name="Clum A."/>
            <person name="Copeland A."/>
            <person name="Hainaut M."/>
            <person name="Haridas S."/>
            <person name="Labutti K."/>
            <person name="Lindquist E."/>
            <person name="Lipzen A."/>
            <person name="Khouja H.-R."/>
            <person name="Murat C."/>
            <person name="Ohm R."/>
            <person name="Olson A."/>
            <person name="Spatafora J."/>
            <person name="Veneault-Fourrey C."/>
            <person name="Henrissat B."/>
            <person name="Grigoriev I."/>
            <person name="Martin F."/>
            <person name="Perotto S."/>
        </authorList>
    </citation>
    <scope>NUCLEOTIDE SEQUENCE [LARGE SCALE GENOMIC DNA]</scope>
    <source>
        <strain evidence="1 2">E</strain>
    </source>
</reference>
<dbReference type="AlphaFoldDB" id="A0A2J6TSQ1"/>
<dbReference type="GO" id="GO:0006508">
    <property type="term" value="P:proteolysis"/>
    <property type="evidence" value="ECO:0007669"/>
    <property type="project" value="InterPro"/>
</dbReference>
<dbReference type="InterPro" id="IPR024080">
    <property type="entry name" value="Neurolysin/TOP_N"/>
</dbReference>
<dbReference type="EMBL" id="KZ613745">
    <property type="protein sequence ID" value="PMD66041.1"/>
    <property type="molecule type" value="Genomic_DNA"/>
</dbReference>
<evidence type="ECO:0000313" key="2">
    <source>
        <dbReference type="Proteomes" id="UP000235371"/>
    </source>
</evidence>
<proteinExistence type="predicted"/>
<protein>
    <submittedName>
        <fullName evidence="1">Zincin</fullName>
    </submittedName>
</protein>
<dbReference type="GeneID" id="36578748"/>
<dbReference type="SUPFAM" id="SSF55486">
    <property type="entry name" value="Metalloproteases ('zincins'), catalytic domain"/>
    <property type="match status" value="1"/>
</dbReference>
<sequence>MANTFKMPPQTPPNFNHTPASVLAGIYSILGHTRKLQDEIAANFRPEDATFNNVILPLAKDDNHTIALKKLFKFFSSTSTSEELRNASNLFEALIGGFDSQFLMREDLFQLVDAVVRRKELLDPESLFYLGRMHQAFLDNGLGIEEGLNRCRFTQIQTELRELSVAYLKSLNTSTGVWLRVQELDGLPMESLTSLKVGDGEHPGKVWLPLRNPILIMRCASLGVEQ</sequence>
<organism evidence="1 2">
    <name type="scientific">Hyaloscypha bicolor E</name>
    <dbReference type="NCBI Taxonomy" id="1095630"/>
    <lineage>
        <taxon>Eukaryota</taxon>
        <taxon>Fungi</taxon>
        <taxon>Dikarya</taxon>
        <taxon>Ascomycota</taxon>
        <taxon>Pezizomycotina</taxon>
        <taxon>Leotiomycetes</taxon>
        <taxon>Helotiales</taxon>
        <taxon>Hyaloscyphaceae</taxon>
        <taxon>Hyaloscypha</taxon>
        <taxon>Hyaloscypha bicolor</taxon>
    </lineage>
</organism>
<dbReference type="OrthoDB" id="534666at2759"/>
<dbReference type="GO" id="GO:0004222">
    <property type="term" value="F:metalloendopeptidase activity"/>
    <property type="evidence" value="ECO:0007669"/>
    <property type="project" value="InterPro"/>
</dbReference>
<dbReference type="PANTHER" id="PTHR11804">
    <property type="entry name" value="PROTEASE M3 THIMET OLIGOPEPTIDASE-RELATED"/>
    <property type="match status" value="1"/>
</dbReference>
<name>A0A2J6TSQ1_9HELO</name>
<evidence type="ECO:0000313" key="1">
    <source>
        <dbReference type="EMBL" id="PMD66041.1"/>
    </source>
</evidence>
<keyword evidence="2" id="KW-1185">Reference proteome</keyword>
<dbReference type="RefSeq" id="XP_024742945.1">
    <property type="nucleotide sequence ID" value="XM_024870666.1"/>
</dbReference>
<dbReference type="PANTHER" id="PTHR11804:SF84">
    <property type="entry name" value="SACCHAROLYSIN"/>
    <property type="match status" value="1"/>
</dbReference>
<dbReference type="GO" id="GO:0006518">
    <property type="term" value="P:peptide metabolic process"/>
    <property type="evidence" value="ECO:0007669"/>
    <property type="project" value="TreeGrafter"/>
</dbReference>
<dbReference type="Gene3D" id="1.20.1050.40">
    <property type="entry name" value="Endopeptidase. Chain P, domain 1"/>
    <property type="match status" value="1"/>
</dbReference>
<gene>
    <name evidence="1" type="ORF">K444DRAFT_161148</name>
</gene>
<dbReference type="Proteomes" id="UP000235371">
    <property type="component" value="Unassembled WGS sequence"/>
</dbReference>
<dbReference type="GO" id="GO:0005758">
    <property type="term" value="C:mitochondrial intermembrane space"/>
    <property type="evidence" value="ECO:0007669"/>
    <property type="project" value="TreeGrafter"/>
</dbReference>